<dbReference type="SUPFAM" id="SSF51905">
    <property type="entry name" value="FAD/NAD(P)-binding domain"/>
    <property type="match status" value="1"/>
</dbReference>
<feature type="domain" description="FAD/NAD(P)-binding" evidence="7">
    <location>
        <begin position="8"/>
        <end position="308"/>
    </location>
</feature>
<dbReference type="InterPro" id="IPR050097">
    <property type="entry name" value="Ferredoxin-NADP_redctase_2"/>
</dbReference>
<comment type="caution">
    <text evidence="6">Lacks conserved residue(s) required for the propagation of feature annotation.</text>
</comment>
<feature type="binding site" evidence="6">
    <location>
        <position position="90"/>
    </location>
    <ligand>
        <name>FAD</name>
        <dbReference type="ChEBI" id="CHEBI:57692"/>
    </ligand>
</feature>
<feature type="binding site" evidence="6">
    <location>
        <position position="50"/>
    </location>
    <ligand>
        <name>FAD</name>
        <dbReference type="ChEBI" id="CHEBI:57692"/>
    </ligand>
</feature>
<feature type="binding site" evidence="6">
    <location>
        <position position="286"/>
    </location>
    <ligand>
        <name>FAD</name>
        <dbReference type="ChEBI" id="CHEBI:57692"/>
    </ligand>
</feature>
<feature type="binding site" evidence="6">
    <location>
        <position position="37"/>
    </location>
    <ligand>
        <name>FAD</name>
        <dbReference type="ChEBI" id="CHEBI:57692"/>
    </ligand>
</feature>
<organism evidence="8 9">
    <name type="scientific">Jeotgalibacillus salarius</name>
    <dbReference type="NCBI Taxonomy" id="546023"/>
    <lineage>
        <taxon>Bacteria</taxon>
        <taxon>Bacillati</taxon>
        <taxon>Bacillota</taxon>
        <taxon>Bacilli</taxon>
        <taxon>Bacillales</taxon>
        <taxon>Caryophanaceae</taxon>
        <taxon>Jeotgalibacillus</taxon>
    </lineage>
</organism>
<dbReference type="GO" id="GO:0004324">
    <property type="term" value="F:ferredoxin-NADP+ reductase activity"/>
    <property type="evidence" value="ECO:0007669"/>
    <property type="project" value="UniProtKB-UniRule"/>
</dbReference>
<keyword evidence="2 6" id="KW-0285">Flavoprotein</keyword>
<name>A0A4Y8LMZ6_9BACL</name>
<evidence type="ECO:0000256" key="6">
    <source>
        <dbReference type="HAMAP-Rule" id="MF_01685"/>
    </source>
</evidence>
<sequence length="331" mass="36686">MKEDTSIYDITVIGGGPVGLFTAFYGGMRQASVKLIESLPHLGGQLTALYPDKYIYDVAGFPKVKAQELVDNLTAQMSRFDTEIRLGQEVTHVEKREDGVFVLTTPEEVHYTRTIIITAGNGAFQPRKLNLDGLNDFEEKNLHYFIEDLSNFKDQDVVLLGGGDSAVDWALMLEPVAKSVTLVHRRDSFRAHEASVEQLKQSKVRVMTPYVPVGYQTMNDNIQSLTLQKSKEEETTVLNFDHLIVNYGFVSSLGPIKQWTLDIEKNSIVVNSRMETNIPGIYAAGDVCTYDGKVKLIASGFGEAPTAVNNAKASIDPKARVQPMHSTSMFS</sequence>
<feature type="binding site" evidence="6">
    <location>
        <position position="45"/>
    </location>
    <ligand>
        <name>FAD</name>
        <dbReference type="ChEBI" id="CHEBI:57692"/>
    </ligand>
</feature>
<dbReference type="AlphaFoldDB" id="A0A4Y8LMZ6"/>
<keyword evidence="3 6" id="KW-0274">FAD</keyword>
<accession>A0A4Y8LMZ6</accession>
<feature type="binding site" evidence="6">
    <location>
        <position position="124"/>
    </location>
    <ligand>
        <name>FAD</name>
        <dbReference type="ChEBI" id="CHEBI:57692"/>
    </ligand>
</feature>
<gene>
    <name evidence="8" type="ORF">E2626_00220</name>
</gene>
<evidence type="ECO:0000313" key="8">
    <source>
        <dbReference type="EMBL" id="TFE03787.1"/>
    </source>
</evidence>
<dbReference type="PRINTS" id="PR00469">
    <property type="entry name" value="PNDRDTASEII"/>
</dbReference>
<dbReference type="InterPro" id="IPR023753">
    <property type="entry name" value="FAD/NAD-binding_dom"/>
</dbReference>
<dbReference type="RefSeq" id="WP_134378430.1">
    <property type="nucleotide sequence ID" value="NZ_SORX01000001.1"/>
</dbReference>
<keyword evidence="4 6" id="KW-0521">NADP</keyword>
<dbReference type="PRINTS" id="PR00368">
    <property type="entry name" value="FADPNR"/>
</dbReference>
<comment type="subunit">
    <text evidence="1 6">Homodimer.</text>
</comment>
<protein>
    <recommendedName>
        <fullName evidence="6">Ferredoxin--NADP reductase</fullName>
        <shortName evidence="6">FNR</shortName>
        <shortName evidence="6">Fd-NADP(+) reductase</shortName>
        <ecNumber evidence="6">1.18.1.2</ecNumber>
    </recommendedName>
</protein>
<dbReference type="InterPro" id="IPR022890">
    <property type="entry name" value="Fd--NADP_Rdtase_type_2"/>
</dbReference>
<evidence type="ECO:0000313" key="9">
    <source>
        <dbReference type="Proteomes" id="UP000297776"/>
    </source>
</evidence>
<dbReference type="OrthoDB" id="9806179at2"/>
<dbReference type="GO" id="GO:0050660">
    <property type="term" value="F:flavin adenine dinucleotide binding"/>
    <property type="evidence" value="ECO:0007669"/>
    <property type="project" value="UniProtKB-UniRule"/>
</dbReference>
<dbReference type="Proteomes" id="UP000297776">
    <property type="component" value="Unassembled WGS sequence"/>
</dbReference>
<proteinExistence type="inferred from homology"/>
<comment type="similarity">
    <text evidence="6">Belongs to the ferredoxin--NADP reductase type 2 family.</text>
</comment>
<feature type="binding site" evidence="6">
    <location>
        <position position="327"/>
    </location>
    <ligand>
        <name>FAD</name>
        <dbReference type="ChEBI" id="CHEBI:57692"/>
    </ligand>
</feature>
<reference evidence="8 9" key="1">
    <citation type="submission" date="2019-03" db="EMBL/GenBank/DDBJ databases">
        <authorList>
            <person name="Yang Y."/>
        </authorList>
    </citation>
    <scope>NUCLEOTIDE SEQUENCE [LARGE SCALE GENOMIC DNA]</scope>
    <source>
        <strain evidence="8 9">ASL-1</strain>
    </source>
</reference>
<dbReference type="PANTHER" id="PTHR48105">
    <property type="entry name" value="THIOREDOXIN REDUCTASE 1-RELATED-RELATED"/>
    <property type="match status" value="1"/>
</dbReference>
<keyword evidence="9" id="KW-1185">Reference proteome</keyword>
<keyword evidence="5 6" id="KW-0560">Oxidoreductase</keyword>
<evidence type="ECO:0000256" key="1">
    <source>
        <dbReference type="ARBA" id="ARBA00011738"/>
    </source>
</evidence>
<dbReference type="InterPro" id="IPR036188">
    <property type="entry name" value="FAD/NAD-bd_sf"/>
</dbReference>
<comment type="catalytic activity">
    <reaction evidence="6">
        <text>2 reduced [2Fe-2S]-[ferredoxin] + NADP(+) + H(+) = 2 oxidized [2Fe-2S]-[ferredoxin] + NADPH</text>
        <dbReference type="Rhea" id="RHEA:20125"/>
        <dbReference type="Rhea" id="RHEA-COMP:10000"/>
        <dbReference type="Rhea" id="RHEA-COMP:10001"/>
        <dbReference type="ChEBI" id="CHEBI:15378"/>
        <dbReference type="ChEBI" id="CHEBI:33737"/>
        <dbReference type="ChEBI" id="CHEBI:33738"/>
        <dbReference type="ChEBI" id="CHEBI:57783"/>
        <dbReference type="ChEBI" id="CHEBI:58349"/>
        <dbReference type="EC" id="1.18.1.2"/>
    </reaction>
</comment>
<dbReference type="GO" id="GO:0050661">
    <property type="term" value="F:NADP binding"/>
    <property type="evidence" value="ECO:0007669"/>
    <property type="project" value="UniProtKB-UniRule"/>
</dbReference>
<evidence type="ECO:0000256" key="4">
    <source>
        <dbReference type="ARBA" id="ARBA00022857"/>
    </source>
</evidence>
<dbReference type="HAMAP" id="MF_01685">
    <property type="entry name" value="FENR2"/>
    <property type="match status" value="1"/>
</dbReference>
<evidence type="ECO:0000256" key="3">
    <source>
        <dbReference type="ARBA" id="ARBA00022827"/>
    </source>
</evidence>
<dbReference type="Pfam" id="PF07992">
    <property type="entry name" value="Pyr_redox_2"/>
    <property type="match status" value="1"/>
</dbReference>
<dbReference type="Gene3D" id="3.50.50.60">
    <property type="entry name" value="FAD/NAD(P)-binding domain"/>
    <property type="match status" value="2"/>
</dbReference>
<comment type="cofactor">
    <cofactor evidence="6">
        <name>FAD</name>
        <dbReference type="ChEBI" id="CHEBI:57692"/>
    </cofactor>
    <text evidence="6">Binds 1 FAD per subunit.</text>
</comment>
<evidence type="ECO:0000259" key="7">
    <source>
        <dbReference type="Pfam" id="PF07992"/>
    </source>
</evidence>
<comment type="caution">
    <text evidence="8">The sequence shown here is derived from an EMBL/GenBank/DDBJ whole genome shotgun (WGS) entry which is preliminary data.</text>
</comment>
<dbReference type="EMBL" id="SORX01000001">
    <property type="protein sequence ID" value="TFE03787.1"/>
    <property type="molecule type" value="Genomic_DNA"/>
</dbReference>
<evidence type="ECO:0000256" key="2">
    <source>
        <dbReference type="ARBA" id="ARBA00022630"/>
    </source>
</evidence>
<dbReference type="EC" id="1.18.1.2" evidence="6"/>
<evidence type="ECO:0000256" key="5">
    <source>
        <dbReference type="ARBA" id="ARBA00023002"/>
    </source>
</evidence>